<evidence type="ECO:0000256" key="5">
    <source>
        <dbReference type="ARBA" id="ARBA00023136"/>
    </source>
</evidence>
<dbReference type="InterPro" id="IPR010200">
    <property type="entry name" value="HflC"/>
</dbReference>
<feature type="transmembrane region" description="Helical" evidence="7">
    <location>
        <begin position="6"/>
        <end position="25"/>
    </location>
</feature>
<dbReference type="AlphaFoldDB" id="A0A369W8N7"/>
<dbReference type="Pfam" id="PF01145">
    <property type="entry name" value="Band_7"/>
    <property type="match status" value="1"/>
</dbReference>
<dbReference type="SMART" id="SM00244">
    <property type="entry name" value="PHB"/>
    <property type="match status" value="1"/>
</dbReference>
<evidence type="ECO:0000256" key="3">
    <source>
        <dbReference type="ARBA" id="ARBA00022692"/>
    </source>
</evidence>
<protein>
    <submittedName>
        <fullName evidence="9">Protease modulator HflC</fullName>
    </submittedName>
</protein>
<evidence type="ECO:0000256" key="7">
    <source>
        <dbReference type="SAM" id="Phobius"/>
    </source>
</evidence>
<dbReference type="Proteomes" id="UP000253759">
    <property type="component" value="Unassembled WGS sequence"/>
</dbReference>
<evidence type="ECO:0000256" key="2">
    <source>
        <dbReference type="ARBA" id="ARBA00007862"/>
    </source>
</evidence>
<organism evidence="9 10">
    <name type="scientific">Pelagibacterium lacus</name>
    <dbReference type="NCBI Taxonomy" id="2282655"/>
    <lineage>
        <taxon>Bacteria</taxon>
        <taxon>Pseudomonadati</taxon>
        <taxon>Pseudomonadota</taxon>
        <taxon>Alphaproteobacteria</taxon>
        <taxon>Hyphomicrobiales</taxon>
        <taxon>Devosiaceae</taxon>
        <taxon>Pelagibacterium</taxon>
    </lineage>
</organism>
<dbReference type="OrthoDB" id="9812991at2"/>
<keyword evidence="10" id="KW-1185">Reference proteome</keyword>
<proteinExistence type="inferred from homology"/>
<keyword evidence="9" id="KW-0378">Hydrolase</keyword>
<comment type="subcellular location">
    <subcellularLocation>
        <location evidence="1">Membrane</location>
        <topology evidence="1">Single-pass membrane protein</topology>
    </subcellularLocation>
</comment>
<dbReference type="GO" id="GO:0016020">
    <property type="term" value="C:membrane"/>
    <property type="evidence" value="ECO:0007669"/>
    <property type="project" value="UniProtKB-SubCell"/>
</dbReference>
<keyword evidence="5 7" id="KW-0472">Membrane</keyword>
<comment type="similarity">
    <text evidence="2">Belongs to the band 7/mec-2 family. HflC subfamily.</text>
</comment>
<evidence type="ECO:0000256" key="6">
    <source>
        <dbReference type="SAM" id="MobiDB-lite"/>
    </source>
</evidence>
<keyword evidence="3 7" id="KW-0812">Transmembrane</keyword>
<dbReference type="EMBL" id="QQNH01000002">
    <property type="protein sequence ID" value="RDE10205.1"/>
    <property type="molecule type" value="Genomic_DNA"/>
</dbReference>
<evidence type="ECO:0000256" key="4">
    <source>
        <dbReference type="ARBA" id="ARBA00022989"/>
    </source>
</evidence>
<evidence type="ECO:0000259" key="8">
    <source>
        <dbReference type="SMART" id="SM00244"/>
    </source>
</evidence>
<feature type="region of interest" description="Disordered" evidence="6">
    <location>
        <begin position="349"/>
        <end position="368"/>
    </location>
</feature>
<evidence type="ECO:0000313" key="10">
    <source>
        <dbReference type="Proteomes" id="UP000253759"/>
    </source>
</evidence>
<dbReference type="PANTHER" id="PTHR42911">
    <property type="entry name" value="MODULATOR OF FTSH PROTEASE HFLC"/>
    <property type="match status" value="1"/>
</dbReference>
<keyword evidence="9" id="KW-0645">Protease</keyword>
<gene>
    <name evidence="9" type="ORF">DVH29_02075</name>
</gene>
<evidence type="ECO:0000313" key="9">
    <source>
        <dbReference type="EMBL" id="RDE10205.1"/>
    </source>
</evidence>
<evidence type="ECO:0000256" key="1">
    <source>
        <dbReference type="ARBA" id="ARBA00004167"/>
    </source>
</evidence>
<sequence length="368" mass="41203">MNRLIIAIVALVIVGYVLLSSLFVVNEREQAIVMRFGEITRDIQEPGVYFKIPTDFVETVQYLDKRLLRYDLERIRLQVSGGQFYIVDAFITYRITDPIRFRQSVLGSLQLAEQRIATRLESALRAVYGLREFDAALSEQRAEMMREARDLVATDMVELGVEVVDVRVLVTDLTPEVSQQTYERMQAERNAEAALIRARGQEQAQILRAIADRQAVEIVSAANRDSEIIRGEGDAEQNRLFAEAYSQDQSFFEFYRSMEAYRTALADGRTTMVLSPDSSFFRYFGSTGELPEFSAPTAMPIDIGVEGPSEQPVDSDDIDALLETDSLVSGEGAVDLETQVQDLESLIESENLGVETPEDAPADAAPVQ</sequence>
<dbReference type="Gene3D" id="3.30.479.30">
    <property type="entry name" value="Band 7 domain"/>
    <property type="match status" value="1"/>
</dbReference>
<accession>A0A369W8N7</accession>
<dbReference type="CDD" id="cd03405">
    <property type="entry name" value="SPFH_HflC"/>
    <property type="match status" value="1"/>
</dbReference>
<comment type="caution">
    <text evidence="9">The sequence shown here is derived from an EMBL/GenBank/DDBJ whole genome shotgun (WGS) entry which is preliminary data.</text>
</comment>
<dbReference type="SUPFAM" id="SSF117892">
    <property type="entry name" value="Band 7/SPFH domain"/>
    <property type="match status" value="1"/>
</dbReference>
<feature type="domain" description="Band 7" evidence="8">
    <location>
        <begin position="20"/>
        <end position="185"/>
    </location>
</feature>
<name>A0A369W8N7_9HYPH</name>
<dbReference type="PANTHER" id="PTHR42911:SF1">
    <property type="entry name" value="MODULATOR OF FTSH PROTEASE HFLC"/>
    <property type="match status" value="1"/>
</dbReference>
<dbReference type="InterPro" id="IPR036013">
    <property type="entry name" value="Band_7/SPFH_dom_sf"/>
</dbReference>
<dbReference type="GO" id="GO:0008233">
    <property type="term" value="F:peptidase activity"/>
    <property type="evidence" value="ECO:0007669"/>
    <property type="project" value="UniProtKB-KW"/>
</dbReference>
<dbReference type="GO" id="GO:0006508">
    <property type="term" value="P:proteolysis"/>
    <property type="evidence" value="ECO:0007669"/>
    <property type="project" value="UniProtKB-KW"/>
</dbReference>
<keyword evidence="4 7" id="KW-1133">Transmembrane helix</keyword>
<dbReference type="InterPro" id="IPR001107">
    <property type="entry name" value="Band_7"/>
</dbReference>
<reference evidence="10" key="1">
    <citation type="submission" date="2018-07" db="EMBL/GenBank/DDBJ databases">
        <authorList>
            <person name="Liu B.-T."/>
            <person name="Du Z."/>
        </authorList>
    </citation>
    <scope>NUCLEOTIDE SEQUENCE [LARGE SCALE GENOMIC DNA]</scope>
    <source>
        <strain evidence="10">XYN52</strain>
    </source>
</reference>